<dbReference type="PANTHER" id="PTHR33991:SF1">
    <property type="entry name" value="DNA REPAIR PROTEIN RECO"/>
    <property type="match status" value="1"/>
</dbReference>
<dbReference type="InterPro" id="IPR012340">
    <property type="entry name" value="NA-bd_OB-fold"/>
</dbReference>
<comment type="function">
    <text evidence="7">Involved in DNA repair and RecF pathway recombination.</text>
</comment>
<dbReference type="PANTHER" id="PTHR33991">
    <property type="entry name" value="DNA REPAIR PROTEIN RECO"/>
    <property type="match status" value="1"/>
</dbReference>
<feature type="domain" description="DNA replication/recombination mediator RecO N-terminal" evidence="8">
    <location>
        <begin position="1"/>
        <end position="76"/>
    </location>
</feature>
<dbReference type="InterPro" id="IPR022572">
    <property type="entry name" value="DNA_rep/recomb_RecO_N"/>
</dbReference>
<dbReference type="Pfam" id="PF11967">
    <property type="entry name" value="RecO_N"/>
    <property type="match status" value="1"/>
</dbReference>
<keyword evidence="5 7" id="KW-0234">DNA repair</keyword>
<keyword evidence="10" id="KW-1185">Reference proteome</keyword>
<evidence type="ECO:0000256" key="1">
    <source>
        <dbReference type="ARBA" id="ARBA00007452"/>
    </source>
</evidence>
<evidence type="ECO:0000256" key="3">
    <source>
        <dbReference type="ARBA" id="ARBA00022763"/>
    </source>
</evidence>
<comment type="similarity">
    <text evidence="1 7">Belongs to the RecO family.</text>
</comment>
<evidence type="ECO:0000313" key="10">
    <source>
        <dbReference type="Proteomes" id="UP001296943"/>
    </source>
</evidence>
<proteinExistence type="inferred from homology"/>
<keyword evidence="4 7" id="KW-0233">DNA recombination</keyword>
<name>A0ABS2MUZ3_9BACI</name>
<dbReference type="Gene3D" id="1.20.1440.120">
    <property type="entry name" value="Recombination protein O, C-terminal domain"/>
    <property type="match status" value="1"/>
</dbReference>
<dbReference type="NCBIfam" id="TIGR00613">
    <property type="entry name" value="reco"/>
    <property type="match status" value="1"/>
</dbReference>
<reference evidence="9 10" key="1">
    <citation type="submission" date="2021-01" db="EMBL/GenBank/DDBJ databases">
        <title>Genomic Encyclopedia of Type Strains, Phase IV (KMG-IV): sequencing the most valuable type-strain genomes for metagenomic binning, comparative biology and taxonomic classification.</title>
        <authorList>
            <person name="Goeker M."/>
        </authorList>
    </citation>
    <scope>NUCLEOTIDE SEQUENCE [LARGE SCALE GENOMIC DNA]</scope>
    <source>
        <strain evidence="9 10">DSM 23711</strain>
    </source>
</reference>
<dbReference type="Proteomes" id="UP001296943">
    <property type="component" value="Unassembled WGS sequence"/>
</dbReference>
<organism evidence="9 10">
    <name type="scientific">Aquibacillus albus</name>
    <dbReference type="NCBI Taxonomy" id="1168171"/>
    <lineage>
        <taxon>Bacteria</taxon>
        <taxon>Bacillati</taxon>
        <taxon>Bacillota</taxon>
        <taxon>Bacilli</taxon>
        <taxon>Bacillales</taxon>
        <taxon>Bacillaceae</taxon>
        <taxon>Aquibacillus</taxon>
    </lineage>
</organism>
<dbReference type="RefSeq" id="WP_204497086.1">
    <property type="nucleotide sequence ID" value="NZ_JAFBDR010000001.1"/>
</dbReference>
<comment type="caution">
    <text evidence="9">The sequence shown here is derived from an EMBL/GenBank/DDBJ whole genome shotgun (WGS) entry which is preliminary data.</text>
</comment>
<dbReference type="InterPro" id="IPR003717">
    <property type="entry name" value="RecO"/>
</dbReference>
<evidence type="ECO:0000256" key="2">
    <source>
        <dbReference type="ARBA" id="ARBA00021310"/>
    </source>
</evidence>
<dbReference type="Gene3D" id="2.40.50.140">
    <property type="entry name" value="Nucleic acid-binding proteins"/>
    <property type="match status" value="1"/>
</dbReference>
<dbReference type="SUPFAM" id="SSF57863">
    <property type="entry name" value="ArfGap/RecO-like zinc finger"/>
    <property type="match status" value="1"/>
</dbReference>
<evidence type="ECO:0000256" key="5">
    <source>
        <dbReference type="ARBA" id="ARBA00023204"/>
    </source>
</evidence>
<gene>
    <name evidence="7" type="primary">recO</name>
    <name evidence="9" type="ORF">JOC48_000102</name>
</gene>
<evidence type="ECO:0000256" key="4">
    <source>
        <dbReference type="ARBA" id="ARBA00023172"/>
    </source>
</evidence>
<evidence type="ECO:0000256" key="7">
    <source>
        <dbReference type="HAMAP-Rule" id="MF_00201"/>
    </source>
</evidence>
<dbReference type="HAMAP" id="MF_00201">
    <property type="entry name" value="RecO"/>
    <property type="match status" value="1"/>
</dbReference>
<dbReference type="InterPro" id="IPR037278">
    <property type="entry name" value="ARFGAP/RecO"/>
</dbReference>
<dbReference type="Pfam" id="PF02565">
    <property type="entry name" value="RecO_C"/>
    <property type="match status" value="1"/>
</dbReference>
<evidence type="ECO:0000313" key="9">
    <source>
        <dbReference type="EMBL" id="MBM7569633.1"/>
    </source>
</evidence>
<dbReference type="EMBL" id="JAFBDR010000001">
    <property type="protein sequence ID" value="MBM7569633.1"/>
    <property type="molecule type" value="Genomic_DNA"/>
</dbReference>
<dbReference type="InterPro" id="IPR042242">
    <property type="entry name" value="RecO_C"/>
</dbReference>
<evidence type="ECO:0000259" key="8">
    <source>
        <dbReference type="Pfam" id="PF11967"/>
    </source>
</evidence>
<dbReference type="SUPFAM" id="SSF50249">
    <property type="entry name" value="Nucleic acid-binding proteins"/>
    <property type="match status" value="1"/>
</dbReference>
<accession>A0ABS2MUZ3</accession>
<keyword evidence="3 7" id="KW-0227">DNA damage</keyword>
<protein>
    <recommendedName>
        <fullName evidence="2 7">DNA repair protein RecO</fullName>
    </recommendedName>
    <alternativeName>
        <fullName evidence="6 7">Recombination protein O</fullName>
    </alternativeName>
</protein>
<evidence type="ECO:0000256" key="6">
    <source>
        <dbReference type="ARBA" id="ARBA00033409"/>
    </source>
</evidence>
<sequence length="247" mass="28575">MFEKVEGVVLRTQDYGETHKIVTLFTMEKGKVGLVARGAKKPKSRMAAITQPFIHGTFLLQIGTNLGTLQQGEVLTPLRKIREDIIKTAYASYIAELTDKLLEEKQPDAFHYKQLLKTYQWIAEDKDPEVLSMIYEWKMYKKAGFAPVIHQCVNCSTKQTPYHFSVQEGGVLCPRCQWKDSTAIALSEHLFKLLYIFSEIDIERIGSISVKDENKQLLKQLMEDYYDRYGGYYLKSKKFLKQLDLLQ</sequence>